<dbReference type="STRING" id="1189325.SAMN04488119_102427"/>
<dbReference type="SUPFAM" id="SSF54285">
    <property type="entry name" value="MoaD/ThiS"/>
    <property type="match status" value="1"/>
</dbReference>
<dbReference type="AlphaFoldDB" id="A0A1M7RT44"/>
<dbReference type="Gene3D" id="3.10.20.30">
    <property type="match status" value="1"/>
</dbReference>
<dbReference type="PANTHER" id="PTHR34472:SF1">
    <property type="entry name" value="SULFUR CARRIER PROTEIN THIS"/>
    <property type="match status" value="1"/>
</dbReference>
<dbReference type="PANTHER" id="PTHR34472">
    <property type="entry name" value="SULFUR CARRIER PROTEIN THIS"/>
    <property type="match status" value="1"/>
</dbReference>
<sequence>MLLRINGEPARAGARNLAELIEALGHDPRAVATARNGRFVPASARAQEPLAEGDEIEIVSPRQGG</sequence>
<dbReference type="CDD" id="cd00565">
    <property type="entry name" value="Ubl_ThiS"/>
    <property type="match status" value="1"/>
</dbReference>
<dbReference type="InterPro" id="IPR012675">
    <property type="entry name" value="Beta-grasp_dom_sf"/>
</dbReference>
<evidence type="ECO:0000256" key="1">
    <source>
        <dbReference type="SAM" id="MobiDB-lite"/>
    </source>
</evidence>
<keyword evidence="3" id="KW-1185">Reference proteome</keyword>
<gene>
    <name evidence="2" type="ORF">SAMN05216200_10191</name>
</gene>
<accession>A0A1M7RT44</accession>
<dbReference type="InterPro" id="IPR003749">
    <property type="entry name" value="ThiS/MoaD-like"/>
</dbReference>
<reference evidence="2 3" key="1">
    <citation type="submission" date="2016-12" db="EMBL/GenBank/DDBJ databases">
        <authorList>
            <person name="Song W.-J."/>
            <person name="Kurnit D.M."/>
        </authorList>
    </citation>
    <scope>NUCLEOTIDE SEQUENCE [LARGE SCALE GENOMIC DNA]</scope>
    <source>
        <strain evidence="2 3">CGMCC 1.10808</strain>
    </source>
</reference>
<feature type="region of interest" description="Disordered" evidence="1">
    <location>
        <begin position="43"/>
        <end position="65"/>
    </location>
</feature>
<name>A0A1M7RT44_9RHOB</name>
<dbReference type="NCBIfam" id="TIGR01683">
    <property type="entry name" value="thiS"/>
    <property type="match status" value="1"/>
</dbReference>
<protein>
    <submittedName>
        <fullName evidence="2">Sulfur carrier protein</fullName>
    </submittedName>
</protein>
<dbReference type="OrthoDB" id="197113at2"/>
<proteinExistence type="predicted"/>
<evidence type="ECO:0000313" key="2">
    <source>
        <dbReference type="EMBL" id="SHN49306.1"/>
    </source>
</evidence>
<evidence type="ECO:0000313" key="3">
    <source>
        <dbReference type="Proteomes" id="UP000184066"/>
    </source>
</evidence>
<dbReference type="RefSeq" id="WP_072745701.1">
    <property type="nucleotide sequence ID" value="NZ_FOHL01000002.1"/>
</dbReference>
<organism evidence="2 3">
    <name type="scientific">Oceanicella actignis</name>
    <dbReference type="NCBI Taxonomy" id="1189325"/>
    <lineage>
        <taxon>Bacteria</taxon>
        <taxon>Pseudomonadati</taxon>
        <taxon>Pseudomonadota</taxon>
        <taxon>Alphaproteobacteria</taxon>
        <taxon>Rhodobacterales</taxon>
        <taxon>Paracoccaceae</taxon>
        <taxon>Oceanicella</taxon>
    </lineage>
</organism>
<dbReference type="InterPro" id="IPR010035">
    <property type="entry name" value="Thi_S"/>
</dbReference>
<dbReference type="InterPro" id="IPR016155">
    <property type="entry name" value="Mopterin_synth/thiamin_S_b"/>
</dbReference>
<dbReference type="EMBL" id="FRDL01000001">
    <property type="protein sequence ID" value="SHN49306.1"/>
    <property type="molecule type" value="Genomic_DNA"/>
</dbReference>
<dbReference type="Proteomes" id="UP000184066">
    <property type="component" value="Unassembled WGS sequence"/>
</dbReference>
<dbReference type="Pfam" id="PF02597">
    <property type="entry name" value="ThiS"/>
    <property type="match status" value="1"/>
</dbReference>